<protein>
    <submittedName>
        <fullName evidence="1">Alkaline phosphatase family protein</fullName>
    </submittedName>
</protein>
<proteinExistence type="predicted"/>
<dbReference type="Proteomes" id="UP000715095">
    <property type="component" value="Unassembled WGS sequence"/>
</dbReference>
<dbReference type="PANTHER" id="PTHR10151:SF120">
    <property type="entry name" value="BIS(5'-ADENOSYL)-TRIPHOSPHATASE"/>
    <property type="match status" value="1"/>
</dbReference>
<accession>A0ABS2DSP2</accession>
<keyword evidence="2" id="KW-1185">Reference proteome</keyword>
<evidence type="ECO:0000313" key="2">
    <source>
        <dbReference type="Proteomes" id="UP000715095"/>
    </source>
</evidence>
<dbReference type="Pfam" id="PF01663">
    <property type="entry name" value="Phosphodiest"/>
    <property type="match status" value="1"/>
</dbReference>
<reference evidence="1 2" key="1">
    <citation type="journal article" date="2021" name="Sci. Rep.">
        <title>The distribution of antibiotic resistance genes in chicken gut microbiota commensals.</title>
        <authorList>
            <person name="Juricova H."/>
            <person name="Matiasovicova J."/>
            <person name="Kubasova T."/>
            <person name="Cejkova D."/>
            <person name="Rychlik I."/>
        </authorList>
    </citation>
    <scope>NUCLEOTIDE SEQUENCE [LARGE SCALE GENOMIC DNA]</scope>
    <source>
        <strain evidence="1 2">An829</strain>
    </source>
</reference>
<dbReference type="SUPFAM" id="SSF53649">
    <property type="entry name" value="Alkaline phosphatase-like"/>
    <property type="match status" value="1"/>
</dbReference>
<organism evidence="1 2">
    <name type="scientific">Sutterella massiliensis</name>
    <dbReference type="NCBI Taxonomy" id="1816689"/>
    <lineage>
        <taxon>Bacteria</taxon>
        <taxon>Pseudomonadati</taxon>
        <taxon>Pseudomonadota</taxon>
        <taxon>Betaproteobacteria</taxon>
        <taxon>Burkholderiales</taxon>
        <taxon>Sutterellaceae</taxon>
        <taxon>Sutterella</taxon>
    </lineage>
</organism>
<dbReference type="EMBL" id="JACJJC010000011">
    <property type="protein sequence ID" value="MBM6704372.1"/>
    <property type="molecule type" value="Genomic_DNA"/>
</dbReference>
<sequence>MTEKIKNNTTAYGEAPIKFIIVGFDGLRPDYVKPDEMPALSKFVSESHHWTDYLACFPTETYVNHPSIFSGFRPNRHGIIANCFYNASPEAKTPDEKLFAGWSVASVMANDRLAGGLYQVPDLGERLARDGKRLRVLCANSPGSTRLQHVHAEGCDGHLNCCVHAVHSTLPTSEAKALAKEYGDGVPLQFPDKRGTDLLAELFFKREAVNGAAGLADVTVLWIGEPDHSQHEFGLDDPRTVEARRHADATFARILAWWEENGRDANVQLVVMSDHGHGEVVRHVDPKAILERAGFNVATGDDIREGRDVSHADIVMVGTYATGLWLRNKTPKMLAAVRDVLMASPEIGLVFSQPALSRPNEDLAAVDPVEGRVPGTFSEALVFSDSERGPDLRFVTRGERSTGKLVMAEELAIGAGNHGGLNPQETHSLLAIAGSRFPGYGEHQEPASHDDVAMTMMTMLGLLDDEAAAPMPTGRILGEAFRPLTNDPIVNERLTLGCGRFEQEIVRLVYKGHAYVIEAGRIDNDGWTAEKGIVR</sequence>
<dbReference type="Gene3D" id="3.40.720.10">
    <property type="entry name" value="Alkaline Phosphatase, subunit A"/>
    <property type="match status" value="1"/>
</dbReference>
<dbReference type="PANTHER" id="PTHR10151">
    <property type="entry name" value="ECTONUCLEOTIDE PYROPHOSPHATASE/PHOSPHODIESTERASE"/>
    <property type="match status" value="1"/>
</dbReference>
<name>A0ABS2DSP2_9BURK</name>
<evidence type="ECO:0000313" key="1">
    <source>
        <dbReference type="EMBL" id="MBM6704372.1"/>
    </source>
</evidence>
<dbReference type="InterPro" id="IPR002591">
    <property type="entry name" value="Phosphodiest/P_Trfase"/>
</dbReference>
<comment type="caution">
    <text evidence="1">The sequence shown here is derived from an EMBL/GenBank/DDBJ whole genome shotgun (WGS) entry which is preliminary data.</text>
</comment>
<dbReference type="InterPro" id="IPR017850">
    <property type="entry name" value="Alkaline_phosphatase_core_sf"/>
</dbReference>
<gene>
    <name evidence="1" type="ORF">H6A60_07735</name>
</gene>
<dbReference type="RefSeq" id="WP_205103090.1">
    <property type="nucleotide sequence ID" value="NZ_JACJJC010000011.1"/>
</dbReference>